<dbReference type="EMBL" id="CM055754">
    <property type="protein sequence ID" value="KAJ7990901.1"/>
    <property type="molecule type" value="Genomic_DNA"/>
</dbReference>
<name>A0ACC2FHU2_DALPE</name>
<dbReference type="Proteomes" id="UP001157502">
    <property type="component" value="Chromosome 27"/>
</dbReference>
<comment type="caution">
    <text evidence="1">The sequence shown here is derived from an EMBL/GenBank/DDBJ whole genome shotgun (WGS) entry which is preliminary data.</text>
</comment>
<accession>A0ACC2FHU2</accession>
<gene>
    <name evidence="1" type="ORF">DPEC_G00291700</name>
</gene>
<evidence type="ECO:0000313" key="2">
    <source>
        <dbReference type="Proteomes" id="UP001157502"/>
    </source>
</evidence>
<proteinExistence type="predicted"/>
<protein>
    <submittedName>
        <fullName evidence="1">Uncharacterized protein</fullName>
    </submittedName>
</protein>
<reference evidence="1" key="1">
    <citation type="submission" date="2021-05" db="EMBL/GenBank/DDBJ databases">
        <authorList>
            <person name="Pan Q."/>
            <person name="Jouanno E."/>
            <person name="Zahm M."/>
            <person name="Klopp C."/>
            <person name="Cabau C."/>
            <person name="Louis A."/>
            <person name="Berthelot C."/>
            <person name="Parey E."/>
            <person name="Roest Crollius H."/>
            <person name="Montfort J."/>
            <person name="Robinson-Rechavi M."/>
            <person name="Bouchez O."/>
            <person name="Lampietro C."/>
            <person name="Lopez Roques C."/>
            <person name="Donnadieu C."/>
            <person name="Postlethwait J."/>
            <person name="Bobe J."/>
            <person name="Dillon D."/>
            <person name="Chandos A."/>
            <person name="von Hippel F."/>
            <person name="Guiguen Y."/>
        </authorList>
    </citation>
    <scope>NUCLEOTIDE SEQUENCE</scope>
    <source>
        <strain evidence="1">YG-Jan2019</strain>
    </source>
</reference>
<keyword evidence="2" id="KW-1185">Reference proteome</keyword>
<evidence type="ECO:0000313" key="1">
    <source>
        <dbReference type="EMBL" id="KAJ7990901.1"/>
    </source>
</evidence>
<organism evidence="1 2">
    <name type="scientific">Dallia pectoralis</name>
    <name type="common">Alaska blackfish</name>
    <dbReference type="NCBI Taxonomy" id="75939"/>
    <lineage>
        <taxon>Eukaryota</taxon>
        <taxon>Metazoa</taxon>
        <taxon>Chordata</taxon>
        <taxon>Craniata</taxon>
        <taxon>Vertebrata</taxon>
        <taxon>Euteleostomi</taxon>
        <taxon>Actinopterygii</taxon>
        <taxon>Neopterygii</taxon>
        <taxon>Teleostei</taxon>
        <taxon>Protacanthopterygii</taxon>
        <taxon>Esociformes</taxon>
        <taxon>Umbridae</taxon>
        <taxon>Dallia</taxon>
    </lineage>
</organism>
<sequence length="117" mass="13040">MAPARLPLVRPCPSCRPQSCPWRASPRGDPLPKLQPPLPVSLPLEDDRRSPNHHPTLQDNSQEDLFSSFLKNDHALQSRVEAVPNPGPKTRLGRPMLRPTSADPVRTRAARRTCTTL</sequence>